<organism evidence="1 2">
    <name type="scientific">Frankliniella fusca</name>
    <dbReference type="NCBI Taxonomy" id="407009"/>
    <lineage>
        <taxon>Eukaryota</taxon>
        <taxon>Metazoa</taxon>
        <taxon>Ecdysozoa</taxon>
        <taxon>Arthropoda</taxon>
        <taxon>Hexapoda</taxon>
        <taxon>Insecta</taxon>
        <taxon>Pterygota</taxon>
        <taxon>Neoptera</taxon>
        <taxon>Paraneoptera</taxon>
        <taxon>Thysanoptera</taxon>
        <taxon>Terebrantia</taxon>
        <taxon>Thripoidea</taxon>
        <taxon>Thripidae</taxon>
        <taxon>Frankliniella</taxon>
    </lineage>
</organism>
<keyword evidence="2" id="KW-1185">Reference proteome</keyword>
<gene>
    <name evidence="1" type="ORF">KUF71_024755</name>
</gene>
<name>A0AAE1H6C7_9NEOP</name>
<accession>A0AAE1H6C7</accession>
<reference evidence="1" key="2">
    <citation type="journal article" date="2023" name="BMC Genomics">
        <title>Pest status, molecular evolution, and epigenetic factors derived from the genome assembly of Frankliniella fusca, a thysanopteran phytovirus vector.</title>
        <authorList>
            <person name="Catto M.A."/>
            <person name="Labadie P.E."/>
            <person name="Jacobson A.L."/>
            <person name="Kennedy G.G."/>
            <person name="Srinivasan R."/>
            <person name="Hunt B.G."/>
        </authorList>
    </citation>
    <scope>NUCLEOTIDE SEQUENCE</scope>
    <source>
        <strain evidence="1">PL_HMW_Pooled</strain>
    </source>
</reference>
<comment type="caution">
    <text evidence="1">The sequence shown here is derived from an EMBL/GenBank/DDBJ whole genome shotgun (WGS) entry which is preliminary data.</text>
</comment>
<proteinExistence type="predicted"/>
<reference evidence="1" key="1">
    <citation type="submission" date="2021-07" db="EMBL/GenBank/DDBJ databases">
        <authorList>
            <person name="Catto M.A."/>
            <person name="Jacobson A."/>
            <person name="Kennedy G."/>
            <person name="Labadie P."/>
            <person name="Hunt B.G."/>
            <person name="Srinivasan R."/>
        </authorList>
    </citation>
    <scope>NUCLEOTIDE SEQUENCE</scope>
    <source>
        <strain evidence="1">PL_HMW_Pooled</strain>
        <tissue evidence="1">Head</tissue>
    </source>
</reference>
<evidence type="ECO:0000313" key="1">
    <source>
        <dbReference type="EMBL" id="KAK3915612.1"/>
    </source>
</evidence>
<dbReference type="Proteomes" id="UP001219518">
    <property type="component" value="Unassembled WGS sequence"/>
</dbReference>
<protein>
    <submittedName>
        <fullName evidence="1">Glycine dehydrogenase (Decarboxylating) subunit 1</fullName>
    </submittedName>
</protein>
<dbReference type="EMBL" id="JAHWGI010000441">
    <property type="protein sequence ID" value="KAK3915612.1"/>
    <property type="molecule type" value="Genomic_DNA"/>
</dbReference>
<evidence type="ECO:0000313" key="2">
    <source>
        <dbReference type="Proteomes" id="UP001219518"/>
    </source>
</evidence>
<dbReference type="AlphaFoldDB" id="A0AAE1H6C7"/>
<sequence>MDSPIISKVVGVINVGVEIIGIEQSDRTDAETIRVLGGSVNWYLLIFKSGNKFTRQQSLANTRRENSDSDLCSVQQACNLDTVMRTCRF</sequence>